<evidence type="ECO:0000313" key="11">
    <source>
        <dbReference type="EMBL" id="KAF1388282.1"/>
    </source>
</evidence>
<dbReference type="GO" id="GO:0005886">
    <property type="term" value="C:plasma membrane"/>
    <property type="evidence" value="ECO:0007669"/>
    <property type="project" value="TreeGrafter"/>
</dbReference>
<dbReference type="SMART" id="SM00408">
    <property type="entry name" value="IGc2"/>
    <property type="match status" value="2"/>
</dbReference>
<dbReference type="GO" id="GO:0030246">
    <property type="term" value="F:carbohydrate binding"/>
    <property type="evidence" value="ECO:0007669"/>
    <property type="project" value="UniProtKB-KW"/>
</dbReference>
<dbReference type="PROSITE" id="PS50835">
    <property type="entry name" value="IG_LIKE"/>
    <property type="match status" value="3"/>
</dbReference>
<dbReference type="GO" id="GO:0033691">
    <property type="term" value="F:sialic acid binding"/>
    <property type="evidence" value="ECO:0007669"/>
    <property type="project" value="TreeGrafter"/>
</dbReference>
<dbReference type="InterPro" id="IPR003598">
    <property type="entry name" value="Ig_sub2"/>
</dbReference>
<dbReference type="CDD" id="cd00096">
    <property type="entry name" value="Ig"/>
    <property type="match status" value="1"/>
</dbReference>
<dbReference type="Pfam" id="PF07686">
    <property type="entry name" value="V-set"/>
    <property type="match status" value="1"/>
</dbReference>
<dbReference type="Gene3D" id="2.60.40.10">
    <property type="entry name" value="Immunoglobulins"/>
    <property type="match status" value="5"/>
</dbReference>
<evidence type="ECO:0000256" key="8">
    <source>
        <dbReference type="SAM" id="Phobius"/>
    </source>
</evidence>
<keyword evidence="6 8" id="KW-0472">Membrane</keyword>
<evidence type="ECO:0000259" key="10">
    <source>
        <dbReference type="PROSITE" id="PS50835"/>
    </source>
</evidence>
<dbReference type="GO" id="GO:0007155">
    <property type="term" value="P:cell adhesion"/>
    <property type="evidence" value="ECO:0007669"/>
    <property type="project" value="UniProtKB-KW"/>
</dbReference>
<evidence type="ECO:0000313" key="12">
    <source>
        <dbReference type="Proteomes" id="UP000465112"/>
    </source>
</evidence>
<feature type="chain" id="PRO_5025633383" description="Ig-like domain-containing protein" evidence="9">
    <location>
        <begin position="19"/>
        <end position="749"/>
    </location>
</feature>
<evidence type="ECO:0000256" key="5">
    <source>
        <dbReference type="ARBA" id="ARBA00022989"/>
    </source>
</evidence>
<feature type="signal peptide" evidence="9">
    <location>
        <begin position="1"/>
        <end position="18"/>
    </location>
</feature>
<feature type="domain" description="Ig-like" evidence="10">
    <location>
        <begin position="159"/>
        <end position="256"/>
    </location>
</feature>
<dbReference type="InterPro" id="IPR013783">
    <property type="entry name" value="Ig-like_fold"/>
</dbReference>
<dbReference type="InterPro" id="IPR051036">
    <property type="entry name" value="SIGLEC"/>
</dbReference>
<evidence type="ECO:0000256" key="4">
    <source>
        <dbReference type="ARBA" id="ARBA00022889"/>
    </source>
</evidence>
<dbReference type="SMART" id="SM00409">
    <property type="entry name" value="IG"/>
    <property type="match status" value="4"/>
</dbReference>
<evidence type="ECO:0000256" key="3">
    <source>
        <dbReference type="ARBA" id="ARBA00022734"/>
    </source>
</evidence>
<organism evidence="11 12">
    <name type="scientific">Perca fluviatilis</name>
    <name type="common">European perch</name>
    <dbReference type="NCBI Taxonomy" id="8168"/>
    <lineage>
        <taxon>Eukaryota</taxon>
        <taxon>Metazoa</taxon>
        <taxon>Chordata</taxon>
        <taxon>Craniata</taxon>
        <taxon>Vertebrata</taxon>
        <taxon>Euteleostomi</taxon>
        <taxon>Actinopterygii</taxon>
        <taxon>Neopterygii</taxon>
        <taxon>Teleostei</taxon>
        <taxon>Neoteleostei</taxon>
        <taxon>Acanthomorphata</taxon>
        <taxon>Eupercaria</taxon>
        <taxon>Perciformes</taxon>
        <taxon>Percoidei</taxon>
        <taxon>Percidae</taxon>
        <taxon>Percinae</taxon>
        <taxon>Perca</taxon>
    </lineage>
</organism>
<keyword evidence="12" id="KW-1185">Reference proteome</keyword>
<evidence type="ECO:0000256" key="1">
    <source>
        <dbReference type="ARBA" id="ARBA00004479"/>
    </source>
</evidence>
<evidence type="ECO:0000256" key="2">
    <source>
        <dbReference type="ARBA" id="ARBA00022692"/>
    </source>
</evidence>
<evidence type="ECO:0000256" key="9">
    <source>
        <dbReference type="SAM" id="SignalP"/>
    </source>
</evidence>
<feature type="transmembrane region" description="Helical" evidence="8">
    <location>
        <begin position="564"/>
        <end position="588"/>
    </location>
</feature>
<dbReference type="Pfam" id="PF13927">
    <property type="entry name" value="Ig_3"/>
    <property type="match status" value="2"/>
</dbReference>
<dbReference type="PANTHER" id="PTHR12035:SF128">
    <property type="entry name" value="BRANCHED CHAIN KETO ACID DEHYDROGENASE E1 SUBUNIT BETA,-LIKE-RELATED"/>
    <property type="match status" value="1"/>
</dbReference>
<sequence length="749" mass="82354">MFVLIWATLLFSMRDTGASVGGTEFCDNRFCITLSEGEIRAEAGLCVMIPCSFTTSDDFTPQHIVWYKCEPSKTKCADSDIIFHTNKNNNKTQSGFKGRVSLLEPDVSWRNCSIIVNDLTESDSGSYQLRVNGYLNGRKDGFTFSPRTTVSVKGLTQKPTVMIPPLTEGQQSTLSCTAPGLCSGSVPEISWTWRGAGEKDSHITGNITAFRTENLTAVTQRHSSTLTFNSSAEHHGTDVSCKVSFTNNITTEETVTLNVTYVKEVTVTGNTNVKEGETLILSCSVESFPPSLIKWYTSSDRNMQNGTETNLQHDILTDLQNETETFLQENNTLVISNMTTTNSGQYICIANHLNNTLVKKVDVTVIYKRKCVITGDTTVKEGDALNLTCSVESFPPSHITWTVLGSNTNLHIGPDTHLQNNTGSATLVIPNVTAEYSGQYICTAQHLNTTVAAYADVTVTWFSTVLKNSECEVQSEVLTCVCISEGFPLPTITWPLLKNHAEYSVITTVSHDTVNSTVTLTVKDHSNTSVECVSSNHNGEVKANLIIQLKMSEQPAKSKELLNIVSWLEVIIAFLIGLLLSTVLCCLAKKCHRKKQKSFGNLDETLEMVTSQDNPLIAAGQAVEDDQTYYQEASEGEEEAVAKEQAAPDLNGGPQDVEYASIDFSLLKTKNPRTAAKNLETTETEYAEIKKEVKEEIEDNGGEEGDVLEGKDEEATIEDDEEIEQFVPEEEEGEDMAVYSNVKDIMGEI</sequence>
<dbReference type="SUPFAM" id="SSF48726">
    <property type="entry name" value="Immunoglobulin"/>
    <property type="match status" value="4"/>
</dbReference>
<name>A0A6A5FIB3_PERFL</name>
<proteinExistence type="inferred from homology"/>
<keyword evidence="4" id="KW-0130">Cell adhesion</keyword>
<dbReference type="OrthoDB" id="10012075at2759"/>
<accession>A0A6A5FIB3</accession>
<evidence type="ECO:0000256" key="6">
    <source>
        <dbReference type="ARBA" id="ARBA00023136"/>
    </source>
</evidence>
<keyword evidence="2 8" id="KW-0812">Transmembrane</keyword>
<dbReference type="InterPro" id="IPR013106">
    <property type="entry name" value="Ig_V-set"/>
</dbReference>
<comment type="subcellular location">
    <subcellularLocation>
        <location evidence="1">Membrane</location>
        <topology evidence="1">Single-pass type I membrane protein</topology>
    </subcellularLocation>
</comment>
<comment type="caution">
    <text evidence="11">The sequence shown here is derived from an EMBL/GenBank/DDBJ whole genome shotgun (WGS) entry which is preliminary data.</text>
</comment>
<dbReference type="Proteomes" id="UP000465112">
    <property type="component" value="Chromosome 7"/>
</dbReference>
<dbReference type="InterPro" id="IPR007110">
    <property type="entry name" value="Ig-like_dom"/>
</dbReference>
<protein>
    <recommendedName>
        <fullName evidence="10">Ig-like domain-containing protein</fullName>
    </recommendedName>
</protein>
<dbReference type="AlphaFoldDB" id="A0A6A5FIB3"/>
<gene>
    <name evidence="11" type="ORF">PFLUV_G00088570</name>
</gene>
<keyword evidence="3" id="KW-0430">Lectin</keyword>
<dbReference type="PANTHER" id="PTHR12035">
    <property type="entry name" value="SIALIC ACID BINDING IMMUNOGLOBULIN-LIKE LECTIN"/>
    <property type="match status" value="1"/>
</dbReference>
<dbReference type="EMBL" id="VHII01000007">
    <property type="protein sequence ID" value="KAF1388282.1"/>
    <property type="molecule type" value="Genomic_DNA"/>
</dbReference>
<feature type="domain" description="Ig-like" evidence="10">
    <location>
        <begin position="263"/>
        <end position="364"/>
    </location>
</feature>
<reference evidence="11 12" key="1">
    <citation type="submission" date="2019-06" db="EMBL/GenBank/DDBJ databases">
        <title>A chromosome-scale genome assembly of the European perch, Perca fluviatilis.</title>
        <authorList>
            <person name="Roques C."/>
            <person name="Zahm M."/>
            <person name="Cabau C."/>
            <person name="Klopp C."/>
            <person name="Bouchez O."/>
            <person name="Donnadieu C."/>
            <person name="Kuhl H."/>
            <person name="Gislard M."/>
            <person name="Guendouz S."/>
            <person name="Journot L."/>
            <person name="Haffray P."/>
            <person name="Bestin A."/>
            <person name="Morvezen R."/>
            <person name="Feron R."/>
            <person name="Wen M."/>
            <person name="Jouanno E."/>
            <person name="Herpin A."/>
            <person name="Schartl M."/>
            <person name="Postlethwait J."/>
            <person name="Schaerlinger B."/>
            <person name="Chardard D."/>
            <person name="Lecocq T."/>
            <person name="Poncet C."/>
            <person name="Jaffrelo L."/>
            <person name="Lampietro C."/>
            <person name="Guiguen Y."/>
        </authorList>
    </citation>
    <scope>NUCLEOTIDE SEQUENCE [LARGE SCALE GENOMIC DNA]</scope>
    <source>
        <tissue evidence="11">Blood</tissue>
    </source>
</reference>
<comment type="similarity">
    <text evidence="7">Belongs to the immunoglobulin superfamily. SIGLEC (sialic acid binding Ig-like lectin) family.</text>
</comment>
<evidence type="ECO:0000256" key="7">
    <source>
        <dbReference type="ARBA" id="ARBA00038361"/>
    </source>
</evidence>
<feature type="domain" description="Ig-like" evidence="10">
    <location>
        <begin position="368"/>
        <end position="458"/>
    </location>
</feature>
<dbReference type="InterPro" id="IPR036179">
    <property type="entry name" value="Ig-like_dom_sf"/>
</dbReference>
<dbReference type="InterPro" id="IPR003599">
    <property type="entry name" value="Ig_sub"/>
</dbReference>
<keyword evidence="9" id="KW-0732">Signal</keyword>
<keyword evidence="5 8" id="KW-1133">Transmembrane helix</keyword>